<dbReference type="Pfam" id="PF02750">
    <property type="entry name" value="Synapsin_C"/>
    <property type="match status" value="1"/>
</dbReference>
<feature type="compositionally biased region" description="Polar residues" evidence="1">
    <location>
        <begin position="183"/>
        <end position="193"/>
    </location>
</feature>
<reference evidence="5" key="1">
    <citation type="submission" date="2017-02" db="UniProtKB">
        <authorList>
            <consortium name="WormBaseParasite"/>
        </authorList>
    </citation>
    <scope>IDENTIFICATION</scope>
</reference>
<dbReference type="PANTHER" id="PTHR10841:SF17">
    <property type="entry name" value="SYNAPSIN"/>
    <property type="match status" value="1"/>
</dbReference>
<dbReference type="STRING" id="102285.A0A0R3TXM6"/>
<dbReference type="AlphaFoldDB" id="A0A0R3TXM6"/>
<sequence length="521" mass="56176">MLAFFRSSGGHGPISESDEFGKQYAALRNHGTLRKPISNPSFGSPGSTVLEKIPISPIFNQWITEISQLFGGLDMCAVKALQDANGDYYIQDVYGSDFLLLGDGQEEDRARIAELLIQKMEYVHKTLTGASRRISQSQLSSGSQSVFSPSNPPQDQVVKTAFGQARSQTTQQPPSSMQDQQMRLAQTQQSSFGMQDLPSRPQPPRQPSLSDQQRPQKPPAPNTTGSSASQNSGQQNVSGGSMDFGQSRPLLQTQQKAQSIFDSPSQASRNEFSSRDSFDRSKITPTMNASMDFSSTPSQSSRMNFGRDNEDTFGVGSTTSSTAGMLRSNTEGKTPDPWSTGPSRTVREPSLDGTGRKKEAAPQPPRQPSLTNSFENRNFDTFGGSSGSSASVTSTNIFDPSANIFQPQTQSKPSSAMSTFQSHSQGGMDAGDSMNFNSPSMDFGQSSSKPQHNDPWSVPQSQLPFGQTSQFSSASNTSMSGTSSTAPRPRPTTQQSSGNPDDGEDTMKNLRKTFAGIFGDI</sequence>
<dbReference type="GO" id="GO:0007269">
    <property type="term" value="P:neurotransmitter secretion"/>
    <property type="evidence" value="ECO:0007669"/>
    <property type="project" value="TreeGrafter"/>
</dbReference>
<feature type="compositionally biased region" description="Low complexity" evidence="1">
    <location>
        <begin position="472"/>
        <end position="496"/>
    </location>
</feature>
<reference evidence="3 4" key="2">
    <citation type="submission" date="2018-11" db="EMBL/GenBank/DDBJ databases">
        <authorList>
            <consortium name="Pathogen Informatics"/>
        </authorList>
    </citation>
    <scope>NUCLEOTIDE SEQUENCE [LARGE SCALE GENOMIC DNA]</scope>
</reference>
<feature type="compositionally biased region" description="Basic and acidic residues" evidence="1">
    <location>
        <begin position="345"/>
        <end position="360"/>
    </location>
</feature>
<dbReference type="Gene3D" id="3.30.470.20">
    <property type="entry name" value="ATP-grasp fold, B domain"/>
    <property type="match status" value="1"/>
</dbReference>
<feature type="compositionally biased region" description="Polar residues" evidence="1">
    <location>
        <begin position="315"/>
        <end position="332"/>
    </location>
</feature>
<feature type="compositionally biased region" description="Polar residues" evidence="1">
    <location>
        <begin position="434"/>
        <end position="450"/>
    </location>
</feature>
<feature type="compositionally biased region" description="Polar residues" evidence="1">
    <location>
        <begin position="249"/>
        <end position="271"/>
    </location>
</feature>
<dbReference type="Proteomes" id="UP000278807">
    <property type="component" value="Unassembled WGS sequence"/>
</dbReference>
<dbReference type="GO" id="GO:0030672">
    <property type="term" value="C:synaptic vesicle membrane"/>
    <property type="evidence" value="ECO:0007669"/>
    <property type="project" value="TreeGrafter"/>
</dbReference>
<feature type="compositionally biased region" description="Low complexity" evidence="1">
    <location>
        <begin position="222"/>
        <end position="241"/>
    </location>
</feature>
<dbReference type="WBParaSite" id="HNAJ_0001262101-mRNA-1">
    <property type="protein sequence ID" value="HNAJ_0001262101-mRNA-1"/>
    <property type="gene ID" value="HNAJ_0001262101"/>
</dbReference>
<organism evidence="5">
    <name type="scientific">Rodentolepis nana</name>
    <name type="common">Dwarf tapeworm</name>
    <name type="synonym">Hymenolepis nana</name>
    <dbReference type="NCBI Taxonomy" id="102285"/>
    <lineage>
        <taxon>Eukaryota</taxon>
        <taxon>Metazoa</taxon>
        <taxon>Spiralia</taxon>
        <taxon>Lophotrochozoa</taxon>
        <taxon>Platyhelminthes</taxon>
        <taxon>Cestoda</taxon>
        <taxon>Eucestoda</taxon>
        <taxon>Cyclophyllidea</taxon>
        <taxon>Hymenolepididae</taxon>
        <taxon>Rodentolepis</taxon>
    </lineage>
</organism>
<feature type="compositionally biased region" description="Low complexity" evidence="1">
    <location>
        <begin position="381"/>
        <end position="395"/>
    </location>
</feature>
<keyword evidence="4" id="KW-1185">Reference proteome</keyword>
<evidence type="ECO:0000313" key="4">
    <source>
        <dbReference type="Proteomes" id="UP000278807"/>
    </source>
</evidence>
<protein>
    <submittedName>
        <fullName evidence="5">Synapsin_C domain-containing protein</fullName>
    </submittedName>
</protein>
<dbReference type="PANTHER" id="PTHR10841">
    <property type="entry name" value="SYNAPSIN"/>
    <property type="match status" value="1"/>
</dbReference>
<evidence type="ECO:0000259" key="2">
    <source>
        <dbReference type="Pfam" id="PF02750"/>
    </source>
</evidence>
<evidence type="ECO:0000313" key="5">
    <source>
        <dbReference type="WBParaSite" id="HNAJ_0001262101-mRNA-1"/>
    </source>
</evidence>
<feature type="compositionally biased region" description="Polar residues" evidence="1">
    <location>
        <begin position="283"/>
        <end position="303"/>
    </location>
</feature>
<dbReference type="EMBL" id="UZAE01014478">
    <property type="protein sequence ID" value="VDO13551.1"/>
    <property type="molecule type" value="Genomic_DNA"/>
</dbReference>
<accession>A0A0R3TXM6</accession>
<feature type="compositionally biased region" description="Polar residues" evidence="1">
    <location>
        <begin position="403"/>
        <end position="425"/>
    </location>
</feature>
<gene>
    <name evidence="3" type="ORF">HNAJ_LOCUS12599</name>
</gene>
<feature type="compositionally biased region" description="Low complexity" evidence="1">
    <location>
        <begin position="135"/>
        <end position="149"/>
    </location>
</feature>
<dbReference type="OrthoDB" id="10249572at2759"/>
<feature type="compositionally biased region" description="Low complexity" evidence="1">
    <location>
        <begin position="168"/>
        <end position="182"/>
    </location>
</feature>
<name>A0A0R3TXM6_RODNA</name>
<evidence type="ECO:0000256" key="1">
    <source>
        <dbReference type="SAM" id="MobiDB-lite"/>
    </source>
</evidence>
<evidence type="ECO:0000313" key="3">
    <source>
        <dbReference type="EMBL" id="VDO13551.1"/>
    </source>
</evidence>
<feature type="compositionally biased region" description="Polar residues" evidence="1">
    <location>
        <begin position="458"/>
        <end position="471"/>
    </location>
</feature>
<feature type="region of interest" description="Disordered" evidence="1">
    <location>
        <begin position="134"/>
        <end position="521"/>
    </location>
</feature>
<feature type="compositionally biased region" description="Basic and acidic residues" evidence="1">
    <location>
        <begin position="272"/>
        <end position="282"/>
    </location>
</feature>
<dbReference type="InterPro" id="IPR020898">
    <property type="entry name" value="Synapsin_ATP-bd_dom"/>
</dbReference>
<proteinExistence type="predicted"/>
<feature type="domain" description="Synapsin ATP-binding" evidence="2">
    <location>
        <begin position="33"/>
        <end position="121"/>
    </location>
</feature>